<reference evidence="2" key="1">
    <citation type="submission" date="2019-12" db="EMBL/GenBank/DDBJ databases">
        <title>An insight into the sialome of adult female Ixodes ricinus ticks feeding for 6 days.</title>
        <authorList>
            <person name="Perner J."/>
            <person name="Ribeiro J.M.C."/>
        </authorList>
    </citation>
    <scope>NUCLEOTIDE SEQUENCE</scope>
    <source>
        <strain evidence="2">Semi-engorged</strain>
        <tissue evidence="2">Salivary glands</tissue>
    </source>
</reference>
<proteinExistence type="predicted"/>
<accession>A0A6B0U3K2</accession>
<organism evidence="2">
    <name type="scientific">Ixodes ricinus</name>
    <name type="common">Common tick</name>
    <name type="synonym">Acarus ricinus</name>
    <dbReference type="NCBI Taxonomy" id="34613"/>
    <lineage>
        <taxon>Eukaryota</taxon>
        <taxon>Metazoa</taxon>
        <taxon>Ecdysozoa</taxon>
        <taxon>Arthropoda</taxon>
        <taxon>Chelicerata</taxon>
        <taxon>Arachnida</taxon>
        <taxon>Acari</taxon>
        <taxon>Parasitiformes</taxon>
        <taxon>Ixodida</taxon>
        <taxon>Ixodoidea</taxon>
        <taxon>Ixodidae</taxon>
        <taxon>Ixodinae</taxon>
        <taxon>Ixodes</taxon>
    </lineage>
</organism>
<feature type="signal peptide" evidence="1">
    <location>
        <begin position="1"/>
        <end position="28"/>
    </location>
</feature>
<name>A0A6B0U3K2_IXORI</name>
<keyword evidence="1" id="KW-0732">Signal</keyword>
<evidence type="ECO:0000313" key="2">
    <source>
        <dbReference type="EMBL" id="MXU86208.1"/>
    </source>
</evidence>
<dbReference type="EMBL" id="GIFC01004125">
    <property type="protein sequence ID" value="MXU86208.1"/>
    <property type="molecule type" value="Transcribed_RNA"/>
</dbReference>
<dbReference type="AlphaFoldDB" id="A0A6B0U3K2"/>
<feature type="chain" id="PRO_5025622036" description="Secreted protein" evidence="1">
    <location>
        <begin position="29"/>
        <end position="90"/>
    </location>
</feature>
<evidence type="ECO:0000256" key="1">
    <source>
        <dbReference type="SAM" id="SignalP"/>
    </source>
</evidence>
<evidence type="ECO:0008006" key="3">
    <source>
        <dbReference type="Google" id="ProtNLM"/>
    </source>
</evidence>
<protein>
    <recommendedName>
        <fullName evidence="3">Secreted protein</fullName>
    </recommendedName>
</protein>
<sequence>MARFSPIRNRSTLMWLFMRLVCQIVVMSSNSCFVGFPVTETKVISIFPFLLIFKIFSGFDGSRLLRSIFGGGLKCSGSSSGSSGSSSSSH</sequence>